<dbReference type="VEuPathDB" id="FungiDB:FOZG_17832"/>
<accession>W9JDA1</accession>
<evidence type="ECO:0000313" key="1">
    <source>
        <dbReference type="EMBL" id="EWZ28439.1"/>
    </source>
</evidence>
<reference evidence="1" key="1">
    <citation type="submission" date="2011-06" db="EMBL/GenBank/DDBJ databases">
        <title>The Genome Sequence of Fusarium oxysporum Fo47.</title>
        <authorList>
            <consortium name="The Broad Institute Genome Sequencing Platform"/>
            <person name="Ma L.-J."/>
            <person name="Gale L.R."/>
            <person name="Schwartz D.C."/>
            <person name="Zhou S."/>
            <person name="Corby-Kistler H."/>
            <person name="Young S.K."/>
            <person name="Zeng Q."/>
            <person name="Gargeya S."/>
            <person name="Fitzgerald M."/>
            <person name="Haas B."/>
            <person name="Abouelleil A."/>
            <person name="Alvarado L."/>
            <person name="Arachchi H.M."/>
            <person name="Berlin A."/>
            <person name="Brown A."/>
            <person name="Chapman S.B."/>
            <person name="Chen Z."/>
            <person name="Dunbar C."/>
            <person name="Freedman E."/>
            <person name="Gearin G."/>
            <person name="Gellesch M."/>
            <person name="Goldberg J."/>
            <person name="Griggs A."/>
            <person name="Gujja S."/>
            <person name="Heiman D."/>
            <person name="Howarth C."/>
            <person name="Larson L."/>
            <person name="Lui A."/>
            <person name="MacDonald P.J.P."/>
            <person name="Mehta T."/>
            <person name="Montmayeur A."/>
            <person name="Murphy C."/>
            <person name="Neiman D."/>
            <person name="Pearson M."/>
            <person name="Priest M."/>
            <person name="Roberts A."/>
            <person name="Saif S."/>
            <person name="Shea T."/>
            <person name="Shenoy N."/>
            <person name="Sisk P."/>
            <person name="Stolte C."/>
            <person name="Sykes S."/>
            <person name="Wortman J."/>
            <person name="Nusbaum C."/>
            <person name="Birren B."/>
        </authorList>
    </citation>
    <scope>NUCLEOTIDE SEQUENCE [LARGE SCALE GENOMIC DNA]</scope>
    <source>
        <strain evidence="1">Fo47</strain>
    </source>
</reference>
<dbReference type="HOGENOM" id="CLU_2967230_0_0_1"/>
<dbReference type="EMBL" id="JH717924">
    <property type="protein sequence ID" value="EWZ28439.1"/>
    <property type="molecule type" value="Genomic_DNA"/>
</dbReference>
<protein>
    <submittedName>
        <fullName evidence="1">Uncharacterized protein</fullName>
    </submittedName>
</protein>
<organism evidence="1">
    <name type="scientific">Fusarium oxysporum Fo47</name>
    <dbReference type="NCBI Taxonomy" id="660027"/>
    <lineage>
        <taxon>Eukaryota</taxon>
        <taxon>Fungi</taxon>
        <taxon>Dikarya</taxon>
        <taxon>Ascomycota</taxon>
        <taxon>Pezizomycotina</taxon>
        <taxon>Sordariomycetes</taxon>
        <taxon>Hypocreomycetidae</taxon>
        <taxon>Hypocreales</taxon>
        <taxon>Nectriaceae</taxon>
        <taxon>Fusarium</taxon>
        <taxon>Fusarium oxysporum species complex</taxon>
    </lineage>
</organism>
<name>W9JDA1_FUSOX</name>
<dbReference type="AlphaFoldDB" id="W9JDA1"/>
<dbReference type="Proteomes" id="UP000030766">
    <property type="component" value="Unassembled WGS sequence"/>
</dbReference>
<sequence length="64" mass="7261">MNPIDASRYFPDDALAPEGKFSSRKKLVTAINAWAAPPGYAFSVKNSWKTSSRRIEAIYRRKPM</sequence>
<reference evidence="1" key="2">
    <citation type="submission" date="2012-06" db="EMBL/GenBank/DDBJ databases">
        <title>Annotation of the Genome Sequence of Fusarium oxysporum Fo47.</title>
        <authorList>
            <consortium name="The Broad Institute Genomics Platform"/>
            <person name="Ma L.-J."/>
            <person name="Corby-Kistler H."/>
            <person name="Broz K."/>
            <person name="Gale L.R."/>
            <person name="Jonkers W."/>
            <person name="O'Donnell K."/>
            <person name="Ploetz R."/>
            <person name="Steinberg C."/>
            <person name="Schwartz D.C."/>
            <person name="VanEtten H."/>
            <person name="Zhou S."/>
            <person name="Young S.K."/>
            <person name="Zeng Q."/>
            <person name="Gargeya S."/>
            <person name="Fitzgerald M."/>
            <person name="Abouelleil A."/>
            <person name="Alvarado L."/>
            <person name="Chapman S.B."/>
            <person name="Gainer-Dewar J."/>
            <person name="Goldberg J."/>
            <person name="Griggs A."/>
            <person name="Gujja S."/>
            <person name="Hansen M."/>
            <person name="Howarth C."/>
            <person name="Imamovic A."/>
            <person name="Ireland A."/>
            <person name="Larimer J."/>
            <person name="McCowan C."/>
            <person name="Murphy C."/>
            <person name="Pearson M."/>
            <person name="Poon T.W."/>
            <person name="Priest M."/>
            <person name="Roberts A."/>
            <person name="Saif S."/>
            <person name="Shea T."/>
            <person name="Sykes S."/>
            <person name="Wortman J."/>
            <person name="Nusbaum C."/>
            <person name="Birren B."/>
        </authorList>
    </citation>
    <scope>NUCLEOTIDE SEQUENCE</scope>
    <source>
        <strain evidence="1">Fo47</strain>
    </source>
</reference>
<proteinExistence type="predicted"/>
<gene>
    <name evidence="1" type="ORF">FOZG_17832</name>
</gene>